<evidence type="ECO:0000313" key="3">
    <source>
        <dbReference type="Proteomes" id="UP000682811"/>
    </source>
</evidence>
<dbReference type="AlphaFoldDB" id="A0A919Y8Y3"/>
<dbReference type="EMBL" id="BORT01000007">
    <property type="protein sequence ID" value="GIO47181.1"/>
    <property type="molecule type" value="Genomic_DNA"/>
</dbReference>
<proteinExistence type="predicted"/>
<sequence>MMSIYSLSVLFSIIFLLAVLELVRRRKLKEQYSLLWILMGVLLLLISMNVKLIEKLAAWLHIEYAPALLFLFGLLFCFVLILHLTLVITKLSKQVLRLTQEMAILKGKESTLHEHHH</sequence>
<feature type="transmembrane region" description="Helical" evidence="1">
    <location>
        <begin position="6"/>
        <end position="23"/>
    </location>
</feature>
<evidence type="ECO:0000313" key="2">
    <source>
        <dbReference type="EMBL" id="GIO47181.1"/>
    </source>
</evidence>
<dbReference type="Proteomes" id="UP000682811">
    <property type="component" value="Unassembled WGS sequence"/>
</dbReference>
<gene>
    <name evidence="2" type="ORF">J34TS1_19460</name>
</gene>
<keyword evidence="1" id="KW-0812">Transmembrane</keyword>
<keyword evidence="3" id="KW-1185">Reference proteome</keyword>
<dbReference type="InterPro" id="IPR019277">
    <property type="entry name" value="DUF2304"/>
</dbReference>
<protein>
    <recommendedName>
        <fullName evidence="4">DUF2304 domain-containing protein</fullName>
    </recommendedName>
</protein>
<evidence type="ECO:0008006" key="4">
    <source>
        <dbReference type="Google" id="ProtNLM"/>
    </source>
</evidence>
<dbReference type="Pfam" id="PF10066">
    <property type="entry name" value="DUF2304"/>
    <property type="match status" value="1"/>
</dbReference>
<name>A0A919Y8Y3_9BACL</name>
<comment type="caution">
    <text evidence="2">The sequence shown here is derived from an EMBL/GenBank/DDBJ whole genome shotgun (WGS) entry which is preliminary data.</text>
</comment>
<dbReference type="RefSeq" id="WP_228100936.1">
    <property type="nucleotide sequence ID" value="NZ_AP025343.1"/>
</dbReference>
<feature type="transmembrane region" description="Helical" evidence="1">
    <location>
        <begin position="65"/>
        <end position="88"/>
    </location>
</feature>
<keyword evidence="1" id="KW-1133">Transmembrane helix</keyword>
<keyword evidence="1" id="KW-0472">Membrane</keyword>
<organism evidence="2 3">
    <name type="scientific">Paenibacillus azoreducens</name>
    <dbReference type="NCBI Taxonomy" id="116718"/>
    <lineage>
        <taxon>Bacteria</taxon>
        <taxon>Bacillati</taxon>
        <taxon>Bacillota</taxon>
        <taxon>Bacilli</taxon>
        <taxon>Bacillales</taxon>
        <taxon>Paenibacillaceae</taxon>
        <taxon>Paenibacillus</taxon>
    </lineage>
</organism>
<reference evidence="2 3" key="1">
    <citation type="submission" date="2021-03" db="EMBL/GenBank/DDBJ databases">
        <title>Antimicrobial resistance genes in bacteria isolated from Japanese honey, and their potential for conferring macrolide and lincosamide resistance in the American foulbrood pathogen Paenibacillus larvae.</title>
        <authorList>
            <person name="Okamoto M."/>
            <person name="Kumagai M."/>
            <person name="Kanamori H."/>
            <person name="Takamatsu D."/>
        </authorList>
    </citation>
    <scope>NUCLEOTIDE SEQUENCE [LARGE SCALE GENOMIC DNA]</scope>
    <source>
        <strain evidence="2 3">J34TS1</strain>
    </source>
</reference>
<accession>A0A919Y8Y3</accession>
<evidence type="ECO:0000256" key="1">
    <source>
        <dbReference type="SAM" id="Phobius"/>
    </source>
</evidence>
<feature type="transmembrane region" description="Helical" evidence="1">
    <location>
        <begin position="35"/>
        <end position="53"/>
    </location>
</feature>